<evidence type="ECO:0000313" key="1">
    <source>
        <dbReference type="EMBL" id="MBY28290.1"/>
    </source>
</evidence>
<gene>
    <name evidence="1" type="ORF">g.170205</name>
</gene>
<dbReference type="AlphaFoldDB" id="A0A2S2PFS8"/>
<sequence>MVVQDVWTAAICGPTPNLDDIEINAAKSFRTVINYFRPNNPKFELTSGYIILNTNLFKFMQNYYSSTDVQKGIVQFYNKIASRLMNDNVMGSEVSCTGKNHNYYAISSNGITLCLAYPSKHNMVTIRYYAKQAFQQLLSDING</sequence>
<reference evidence="1" key="1">
    <citation type="submission" date="2018-04" db="EMBL/GenBank/DDBJ databases">
        <title>Transcriptome of Schizaphis graminum biotype I.</title>
        <authorList>
            <person name="Scully E.D."/>
            <person name="Geib S.M."/>
            <person name="Palmer N.A."/>
            <person name="Koch K."/>
            <person name="Bradshaw J."/>
            <person name="Heng-Moss T."/>
            <person name="Sarath G."/>
        </authorList>
    </citation>
    <scope>NUCLEOTIDE SEQUENCE</scope>
</reference>
<proteinExistence type="predicted"/>
<name>A0A2S2PFS8_SCHGA</name>
<accession>A0A2S2PFS8</accession>
<protein>
    <submittedName>
        <fullName evidence="1">Uncharacterized protein</fullName>
    </submittedName>
</protein>
<organism evidence="1">
    <name type="scientific">Schizaphis graminum</name>
    <name type="common">Green bug aphid</name>
    <dbReference type="NCBI Taxonomy" id="13262"/>
    <lineage>
        <taxon>Eukaryota</taxon>
        <taxon>Metazoa</taxon>
        <taxon>Ecdysozoa</taxon>
        <taxon>Arthropoda</taxon>
        <taxon>Hexapoda</taxon>
        <taxon>Insecta</taxon>
        <taxon>Pterygota</taxon>
        <taxon>Neoptera</taxon>
        <taxon>Paraneoptera</taxon>
        <taxon>Hemiptera</taxon>
        <taxon>Sternorrhyncha</taxon>
        <taxon>Aphidomorpha</taxon>
        <taxon>Aphidoidea</taxon>
        <taxon>Aphididae</taxon>
        <taxon>Aphidini</taxon>
        <taxon>Schizaphis</taxon>
    </lineage>
</organism>
<dbReference type="EMBL" id="GGMR01015671">
    <property type="protein sequence ID" value="MBY28290.1"/>
    <property type="molecule type" value="Transcribed_RNA"/>
</dbReference>